<dbReference type="Gene3D" id="2.30.30.60">
    <property type="match status" value="1"/>
</dbReference>
<feature type="transmembrane region" description="Helical" evidence="7">
    <location>
        <begin position="37"/>
        <end position="56"/>
    </location>
</feature>
<dbReference type="EMBL" id="JABFNT010000011">
    <property type="protein sequence ID" value="NOJ77715.1"/>
    <property type="molecule type" value="Genomic_DNA"/>
</dbReference>
<gene>
    <name evidence="9" type="ORF">HNV28_05060</name>
</gene>
<evidence type="ECO:0000313" key="9">
    <source>
        <dbReference type="EMBL" id="NOJ77715.1"/>
    </source>
</evidence>
<dbReference type="PANTHER" id="PTHR30221:SF1">
    <property type="entry name" value="SMALL-CONDUCTANCE MECHANOSENSITIVE CHANNEL"/>
    <property type="match status" value="1"/>
</dbReference>
<evidence type="ECO:0000256" key="5">
    <source>
        <dbReference type="ARBA" id="ARBA00022989"/>
    </source>
</evidence>
<comment type="similarity">
    <text evidence="2">Belongs to the MscS (TC 1.A.23) family.</text>
</comment>
<reference evidence="9 10" key="1">
    <citation type="submission" date="2020-05" db="EMBL/GenBank/DDBJ databases">
        <authorList>
            <person name="Whitworth D."/>
        </authorList>
    </citation>
    <scope>NUCLEOTIDE SEQUENCE [LARGE SCALE GENOMIC DNA]</scope>
    <source>
        <strain evidence="9 10">AM005</strain>
    </source>
</reference>
<keyword evidence="3" id="KW-1003">Cell membrane</keyword>
<evidence type="ECO:0000256" key="1">
    <source>
        <dbReference type="ARBA" id="ARBA00004651"/>
    </source>
</evidence>
<dbReference type="PROSITE" id="PS50042">
    <property type="entry name" value="CNMP_BINDING_3"/>
    <property type="match status" value="1"/>
</dbReference>
<dbReference type="Pfam" id="PF21082">
    <property type="entry name" value="MS_channel_3rd"/>
    <property type="match status" value="1"/>
</dbReference>
<evidence type="ECO:0000256" key="3">
    <source>
        <dbReference type="ARBA" id="ARBA00022475"/>
    </source>
</evidence>
<dbReference type="Gene3D" id="2.60.120.10">
    <property type="entry name" value="Jelly Rolls"/>
    <property type="match status" value="1"/>
</dbReference>
<dbReference type="GO" id="GO:0008381">
    <property type="term" value="F:mechanosensitive monoatomic ion channel activity"/>
    <property type="evidence" value="ECO:0007669"/>
    <property type="project" value="InterPro"/>
</dbReference>
<organism evidence="9 10">
    <name type="scientific">Myxococcus xanthus</name>
    <dbReference type="NCBI Taxonomy" id="34"/>
    <lineage>
        <taxon>Bacteria</taxon>
        <taxon>Pseudomonadati</taxon>
        <taxon>Myxococcota</taxon>
        <taxon>Myxococcia</taxon>
        <taxon>Myxococcales</taxon>
        <taxon>Cystobacterineae</taxon>
        <taxon>Myxococcaceae</taxon>
        <taxon>Myxococcus</taxon>
    </lineage>
</organism>
<dbReference type="CDD" id="cd00038">
    <property type="entry name" value="CAP_ED"/>
    <property type="match status" value="1"/>
</dbReference>
<dbReference type="SUPFAM" id="SSF82689">
    <property type="entry name" value="Mechanosensitive channel protein MscS (YggB), C-terminal domain"/>
    <property type="match status" value="1"/>
</dbReference>
<dbReference type="InterPro" id="IPR010920">
    <property type="entry name" value="LSM_dom_sf"/>
</dbReference>
<dbReference type="InterPro" id="IPR014710">
    <property type="entry name" value="RmlC-like_jellyroll"/>
</dbReference>
<dbReference type="Proteomes" id="UP000533080">
    <property type="component" value="Unassembled WGS sequence"/>
</dbReference>
<dbReference type="Gene3D" id="1.10.287.1260">
    <property type="match status" value="1"/>
</dbReference>
<evidence type="ECO:0000256" key="6">
    <source>
        <dbReference type="ARBA" id="ARBA00023136"/>
    </source>
</evidence>
<dbReference type="SUPFAM" id="SSF50182">
    <property type="entry name" value="Sm-like ribonucleoproteins"/>
    <property type="match status" value="1"/>
</dbReference>
<keyword evidence="4 7" id="KW-0812">Transmembrane</keyword>
<feature type="domain" description="Cyclic nucleotide-binding" evidence="8">
    <location>
        <begin position="368"/>
        <end position="485"/>
    </location>
</feature>
<dbReference type="InterPro" id="IPR018490">
    <property type="entry name" value="cNMP-bd_dom_sf"/>
</dbReference>
<dbReference type="InterPro" id="IPR049278">
    <property type="entry name" value="MS_channel_C"/>
</dbReference>
<feature type="transmembrane region" description="Helical" evidence="7">
    <location>
        <begin position="99"/>
        <end position="121"/>
    </location>
</feature>
<dbReference type="SUPFAM" id="SSF51206">
    <property type="entry name" value="cAMP-binding domain-like"/>
    <property type="match status" value="1"/>
</dbReference>
<comment type="caution">
    <text evidence="9">The sequence shown here is derived from an EMBL/GenBank/DDBJ whole genome shotgun (WGS) entry which is preliminary data.</text>
</comment>
<accession>A0A7Y4MPS8</accession>
<dbReference type="GO" id="GO:0005886">
    <property type="term" value="C:plasma membrane"/>
    <property type="evidence" value="ECO:0007669"/>
    <property type="project" value="UniProtKB-SubCell"/>
</dbReference>
<proteinExistence type="inferred from homology"/>
<dbReference type="PRINTS" id="PR00103">
    <property type="entry name" value="CAMPKINASE"/>
</dbReference>
<dbReference type="Gene3D" id="3.30.70.100">
    <property type="match status" value="1"/>
</dbReference>
<dbReference type="AlphaFoldDB" id="A0A7Y4MPS8"/>
<comment type="subcellular location">
    <subcellularLocation>
        <location evidence="1">Cell membrane</location>
        <topology evidence="1">Multi-pass membrane protein</topology>
    </subcellularLocation>
</comment>
<dbReference type="Pfam" id="PF00924">
    <property type="entry name" value="MS_channel_2nd"/>
    <property type="match status" value="1"/>
</dbReference>
<dbReference type="InterPro" id="IPR006685">
    <property type="entry name" value="MscS_channel_2nd"/>
</dbReference>
<dbReference type="PANTHER" id="PTHR30221">
    <property type="entry name" value="SMALL-CONDUCTANCE MECHANOSENSITIVE CHANNEL"/>
    <property type="match status" value="1"/>
</dbReference>
<dbReference type="InterPro" id="IPR018488">
    <property type="entry name" value="cNMP-bd_CS"/>
</dbReference>
<evidence type="ECO:0000313" key="10">
    <source>
        <dbReference type="Proteomes" id="UP000533080"/>
    </source>
</evidence>
<dbReference type="InterPro" id="IPR000595">
    <property type="entry name" value="cNMP-bd_dom"/>
</dbReference>
<keyword evidence="6 7" id="KW-0472">Membrane</keyword>
<dbReference type="InterPro" id="IPR011066">
    <property type="entry name" value="MscS_channel_C_sf"/>
</dbReference>
<evidence type="ECO:0000259" key="8">
    <source>
        <dbReference type="PROSITE" id="PS50042"/>
    </source>
</evidence>
<feature type="transmembrane region" description="Helical" evidence="7">
    <location>
        <begin position="157"/>
        <end position="177"/>
    </location>
</feature>
<sequence>MARVSPLTRHASTAALTPMEMAGDIPPALLPFLQSNLSLAVGALLIVVLMGVRAASHDGDLRQDLKSAIRLLIAFIVLRLATWALPATAPEGMQKALQISWMLMFTFGGIRASVALALKVIRLRAPAVGTPKILRNVIDFTLYPLAVLPLLRTQFNVDLAGLVATSAVLSVVIGLALQETLGNLFAGLSLQLDRPFEVGHFIRIGTHTGRVVFIGWRSIRLANFRREVITLPNSMVAKELVLNFTQDPNPVGIDVEFRLSRDAAPNQVKHALLETMRETPLILPEPAPIARTLSYEESAIRYMVRFFIGDYGLADAVKEDLHTRLWYRLRRANIEIPYAQRTVHVRQETARTELSEDTIRSLLGAVDLFQSLDTEELDRLRQESLVRRFGAGERIIQEGDEGRTFYVLASGEVSVRTGKAQSEVTRLGRGSYFGEMCLLTGERRSATVVAVEDSLLLEVDRPTFARLFTEYPGLARQLSSMLAQRRTQLRAVAEASGTSNDAIPAEVGRILGRLRQIFGLNATHE</sequence>
<dbReference type="InterPro" id="IPR023408">
    <property type="entry name" value="MscS_beta-dom_sf"/>
</dbReference>
<dbReference type="SMART" id="SM00100">
    <property type="entry name" value="cNMP"/>
    <property type="match status" value="1"/>
</dbReference>
<name>A0A7Y4MPS8_MYXXA</name>
<evidence type="ECO:0000256" key="4">
    <source>
        <dbReference type="ARBA" id="ARBA00022692"/>
    </source>
</evidence>
<dbReference type="PROSITE" id="PS00888">
    <property type="entry name" value="CNMP_BINDING_1"/>
    <property type="match status" value="1"/>
</dbReference>
<evidence type="ECO:0000256" key="2">
    <source>
        <dbReference type="ARBA" id="ARBA00008017"/>
    </source>
</evidence>
<protein>
    <submittedName>
        <fullName evidence="9">Mechanosensitive ion channel</fullName>
    </submittedName>
</protein>
<keyword evidence="5 7" id="KW-1133">Transmembrane helix</keyword>
<feature type="transmembrane region" description="Helical" evidence="7">
    <location>
        <begin position="68"/>
        <end position="87"/>
    </location>
</feature>
<dbReference type="InterPro" id="IPR045275">
    <property type="entry name" value="MscS_archaea/bacteria_type"/>
</dbReference>
<dbReference type="Pfam" id="PF00027">
    <property type="entry name" value="cNMP_binding"/>
    <property type="match status" value="1"/>
</dbReference>
<evidence type="ECO:0000256" key="7">
    <source>
        <dbReference type="SAM" id="Phobius"/>
    </source>
</evidence>